<reference evidence="2" key="1">
    <citation type="submission" date="2025-08" db="UniProtKB">
        <authorList>
            <consortium name="RefSeq"/>
        </authorList>
    </citation>
    <scope>IDENTIFICATION</scope>
    <source>
        <tissue evidence="2">Whole body</tissue>
    </source>
</reference>
<gene>
    <name evidence="2" type="primary">LOC107070335</name>
</gene>
<dbReference type="GeneID" id="107070335"/>
<protein>
    <submittedName>
        <fullName evidence="2">Uncharacterized protein LOC107070335</fullName>
    </submittedName>
</protein>
<accession>A0ABM1IUM5</accession>
<dbReference type="Proteomes" id="UP000694924">
    <property type="component" value="Unplaced"/>
</dbReference>
<evidence type="ECO:0000313" key="1">
    <source>
        <dbReference type="Proteomes" id="UP000694924"/>
    </source>
</evidence>
<name>A0ABM1IUM5_POLDO</name>
<evidence type="ECO:0000313" key="2">
    <source>
        <dbReference type="RefSeq" id="XP_015183912.1"/>
    </source>
</evidence>
<organism evidence="1 2">
    <name type="scientific">Polistes dominula</name>
    <name type="common">European paper wasp</name>
    <name type="synonym">Vespa dominula</name>
    <dbReference type="NCBI Taxonomy" id="743375"/>
    <lineage>
        <taxon>Eukaryota</taxon>
        <taxon>Metazoa</taxon>
        <taxon>Ecdysozoa</taxon>
        <taxon>Arthropoda</taxon>
        <taxon>Hexapoda</taxon>
        <taxon>Insecta</taxon>
        <taxon>Pterygota</taxon>
        <taxon>Neoptera</taxon>
        <taxon>Endopterygota</taxon>
        <taxon>Hymenoptera</taxon>
        <taxon>Apocrita</taxon>
        <taxon>Aculeata</taxon>
        <taxon>Vespoidea</taxon>
        <taxon>Vespidae</taxon>
        <taxon>Polistinae</taxon>
        <taxon>Polistini</taxon>
        <taxon>Polistes</taxon>
    </lineage>
</organism>
<sequence length="151" mass="17485">MDIKGHRMFVRGYRVLGPTAQYMCRHQKKSSRANCRLLTVFKLCSADEEKFEEFTDISITHSLPPCISKMKKCIPHSLLHRIGAIRKNPPDPTIGHLLHYKYYLGSKKGLRNLPKPSSAIYELFFFLLCGTSNANCSYYIQLFNHVVNERF</sequence>
<dbReference type="RefSeq" id="XP_015183912.1">
    <property type="nucleotide sequence ID" value="XM_015328426.1"/>
</dbReference>
<proteinExistence type="predicted"/>
<keyword evidence="1" id="KW-1185">Reference proteome</keyword>